<reference evidence="2 3" key="1">
    <citation type="journal article" date="2019" name="Sci. Rep.">
        <title>Orb-weaving spider Araneus ventricosus genome elucidates the spidroin gene catalogue.</title>
        <authorList>
            <person name="Kono N."/>
            <person name="Nakamura H."/>
            <person name="Ohtoshi R."/>
            <person name="Moran D.A.P."/>
            <person name="Shinohara A."/>
            <person name="Yoshida Y."/>
            <person name="Fujiwara M."/>
            <person name="Mori M."/>
            <person name="Tomita M."/>
            <person name="Arakawa K."/>
        </authorList>
    </citation>
    <scope>NUCLEOTIDE SEQUENCE [LARGE SCALE GENOMIC DNA]</scope>
</reference>
<accession>A0A4Y2FHL5</accession>
<dbReference type="Proteomes" id="UP000499080">
    <property type="component" value="Unassembled WGS sequence"/>
</dbReference>
<evidence type="ECO:0000313" key="2">
    <source>
        <dbReference type="EMBL" id="GBM40028.1"/>
    </source>
</evidence>
<feature type="region of interest" description="Disordered" evidence="1">
    <location>
        <begin position="1"/>
        <end position="31"/>
    </location>
</feature>
<proteinExistence type="predicted"/>
<sequence>MITPLSDEISTHQNRQSVRIFSPPRTHPAPSLPDPTEVAFCIFCYRFPLPPFETEKMFFTTGIRLNIEYQSKHLIISPYDLKLFSLCLFSSQQQYSTAVSPPYSCENNNDWL</sequence>
<evidence type="ECO:0000313" key="3">
    <source>
        <dbReference type="Proteomes" id="UP000499080"/>
    </source>
</evidence>
<protein>
    <submittedName>
        <fullName evidence="2">Uncharacterized protein</fullName>
    </submittedName>
</protein>
<evidence type="ECO:0000256" key="1">
    <source>
        <dbReference type="SAM" id="MobiDB-lite"/>
    </source>
</evidence>
<dbReference type="AlphaFoldDB" id="A0A4Y2FHL5"/>
<comment type="caution">
    <text evidence="2">The sequence shown here is derived from an EMBL/GenBank/DDBJ whole genome shotgun (WGS) entry which is preliminary data.</text>
</comment>
<name>A0A4Y2FHL5_ARAVE</name>
<keyword evidence="3" id="KW-1185">Reference proteome</keyword>
<dbReference type="EMBL" id="BGPR01000914">
    <property type="protein sequence ID" value="GBM40028.1"/>
    <property type="molecule type" value="Genomic_DNA"/>
</dbReference>
<gene>
    <name evidence="2" type="ORF">AVEN_250500_1</name>
</gene>
<organism evidence="2 3">
    <name type="scientific">Araneus ventricosus</name>
    <name type="common">Orbweaver spider</name>
    <name type="synonym">Epeira ventricosa</name>
    <dbReference type="NCBI Taxonomy" id="182803"/>
    <lineage>
        <taxon>Eukaryota</taxon>
        <taxon>Metazoa</taxon>
        <taxon>Ecdysozoa</taxon>
        <taxon>Arthropoda</taxon>
        <taxon>Chelicerata</taxon>
        <taxon>Arachnida</taxon>
        <taxon>Araneae</taxon>
        <taxon>Araneomorphae</taxon>
        <taxon>Entelegynae</taxon>
        <taxon>Araneoidea</taxon>
        <taxon>Araneidae</taxon>
        <taxon>Araneus</taxon>
    </lineage>
</organism>